<protein>
    <recommendedName>
        <fullName evidence="3">Thiamine biosynthesis protein ThiS</fullName>
    </recommendedName>
</protein>
<dbReference type="InterPro" id="IPR016155">
    <property type="entry name" value="Mopterin_synth/thiamin_S_b"/>
</dbReference>
<evidence type="ECO:0008006" key="3">
    <source>
        <dbReference type="Google" id="ProtNLM"/>
    </source>
</evidence>
<dbReference type="RefSeq" id="WP_063788552.1">
    <property type="nucleotide sequence ID" value="NZ_LGKG01000156.1"/>
</dbReference>
<name>A0A0N1JWH7_9ACTN</name>
<dbReference type="PANTHER" id="PTHR38031:SF1">
    <property type="entry name" value="SULFUR CARRIER PROTEIN CYSO"/>
    <property type="match status" value="1"/>
</dbReference>
<dbReference type="CDD" id="cd17040">
    <property type="entry name" value="Ubl_MoaD_like"/>
    <property type="match status" value="1"/>
</dbReference>
<dbReference type="AlphaFoldDB" id="A0A0N1JWH7"/>
<dbReference type="InterPro" id="IPR052045">
    <property type="entry name" value="Sulfur_Carrier/Prot_Modifier"/>
</dbReference>
<accession>A0A0N1JWH7</accession>
<evidence type="ECO:0000313" key="1">
    <source>
        <dbReference type="EMBL" id="KPC60783.1"/>
    </source>
</evidence>
<comment type="caution">
    <text evidence="1">The sequence shown here is derived from an EMBL/GenBank/DDBJ whole genome shotgun (WGS) entry which is preliminary data.</text>
</comment>
<gene>
    <name evidence="1" type="ORF">ADL29_27830</name>
</gene>
<proteinExistence type="predicted"/>
<dbReference type="PATRIC" id="fig|66876.3.peg.6100"/>
<dbReference type="InterPro" id="IPR003749">
    <property type="entry name" value="ThiS/MoaD-like"/>
</dbReference>
<sequence length="76" mass="8634">MNYQRAFPIEADTLGAALEWLEERHPQVRRVLRDGNGRIRRTHQVFLNGEQLTDASLDTPLAESDRVEFRTAIAGG</sequence>
<evidence type="ECO:0000313" key="2">
    <source>
        <dbReference type="Proteomes" id="UP000037982"/>
    </source>
</evidence>
<dbReference type="Proteomes" id="UP000037982">
    <property type="component" value="Unassembled WGS sequence"/>
</dbReference>
<dbReference type="SUPFAM" id="SSF54285">
    <property type="entry name" value="MoaD/ThiS"/>
    <property type="match status" value="1"/>
</dbReference>
<reference evidence="2" key="1">
    <citation type="submission" date="2015-07" db="EMBL/GenBank/DDBJ databases">
        <authorList>
            <person name="Ju K.-S."/>
            <person name="Doroghazi J.R."/>
            <person name="Metcalf W.W."/>
        </authorList>
    </citation>
    <scope>NUCLEOTIDE SEQUENCE [LARGE SCALE GENOMIC DNA]</scope>
    <source>
        <strain evidence="2">NRRL ISP-5002</strain>
    </source>
</reference>
<dbReference type="Gene3D" id="3.10.20.30">
    <property type="match status" value="1"/>
</dbReference>
<dbReference type="Pfam" id="PF02597">
    <property type="entry name" value="ThiS"/>
    <property type="match status" value="1"/>
</dbReference>
<keyword evidence="2" id="KW-1185">Reference proteome</keyword>
<dbReference type="EMBL" id="LGKG01000156">
    <property type="protein sequence ID" value="KPC60783.1"/>
    <property type="molecule type" value="Genomic_DNA"/>
</dbReference>
<dbReference type="InterPro" id="IPR012675">
    <property type="entry name" value="Beta-grasp_dom_sf"/>
</dbReference>
<dbReference type="PANTHER" id="PTHR38031">
    <property type="entry name" value="SULFUR CARRIER PROTEIN SLR0821-RELATED"/>
    <property type="match status" value="1"/>
</dbReference>
<organism evidence="1 2">
    <name type="scientific">Streptomyces chattanoogensis</name>
    <dbReference type="NCBI Taxonomy" id="66876"/>
    <lineage>
        <taxon>Bacteria</taxon>
        <taxon>Bacillati</taxon>
        <taxon>Actinomycetota</taxon>
        <taxon>Actinomycetes</taxon>
        <taxon>Kitasatosporales</taxon>
        <taxon>Streptomycetaceae</taxon>
        <taxon>Streptomyces</taxon>
    </lineage>
</organism>